<keyword evidence="1" id="KW-0812">Transmembrane</keyword>
<evidence type="ECO:0000256" key="1">
    <source>
        <dbReference type="SAM" id="Phobius"/>
    </source>
</evidence>
<dbReference type="RefSeq" id="WP_026746808.1">
    <property type="nucleotide sequence ID" value="NZ_AP019823.1"/>
</dbReference>
<evidence type="ECO:0000313" key="3">
    <source>
        <dbReference type="Proteomes" id="UP000321892"/>
    </source>
</evidence>
<organism evidence="2 3">
    <name type="scientific">Leptotrichia hofstadii</name>
    <dbReference type="NCBI Taxonomy" id="157688"/>
    <lineage>
        <taxon>Bacteria</taxon>
        <taxon>Fusobacteriati</taxon>
        <taxon>Fusobacteriota</taxon>
        <taxon>Fusobacteriia</taxon>
        <taxon>Fusobacteriales</taxon>
        <taxon>Leptotrichiaceae</taxon>
        <taxon>Leptotrichia</taxon>
    </lineage>
</organism>
<keyword evidence="3" id="KW-1185">Reference proteome</keyword>
<name>A0A510JJB1_9FUSO</name>
<dbReference type="EMBL" id="AP019823">
    <property type="protein sequence ID" value="BBM39399.1"/>
    <property type="molecule type" value="Genomic_DNA"/>
</dbReference>
<evidence type="ECO:0000313" key="2">
    <source>
        <dbReference type="EMBL" id="BBM39399.1"/>
    </source>
</evidence>
<accession>A0A510JJB1</accession>
<dbReference type="AlphaFoldDB" id="A0A510JJB1"/>
<dbReference type="KEGG" id="lhf:JCM16775_2110"/>
<gene>
    <name evidence="2" type="ORF">JCM16775_2110</name>
</gene>
<keyword evidence="1" id="KW-0472">Membrane</keyword>
<reference evidence="2 3" key="1">
    <citation type="submission" date="2019-07" db="EMBL/GenBank/DDBJ databases">
        <title>Complete Genome Sequence of Leptotrichia hofstadii Strain JCM16775.</title>
        <authorList>
            <person name="Watanabe S."/>
            <person name="Cui L."/>
        </authorList>
    </citation>
    <scope>NUCLEOTIDE SEQUENCE [LARGE SCALE GENOMIC DNA]</scope>
    <source>
        <strain evidence="2 3">JCM16775</strain>
    </source>
</reference>
<dbReference type="Proteomes" id="UP000321892">
    <property type="component" value="Chromosome"/>
</dbReference>
<feature type="transmembrane region" description="Helical" evidence="1">
    <location>
        <begin position="6"/>
        <end position="24"/>
    </location>
</feature>
<sequence length="175" mass="20193">MKNLKYLLIMIIAVLGLNSCSYIWNQFTDAMYDLAHEGEERKKIHKDNEFAIINPNYTKNIKELLEDVKKREITKKEISFENEMYPESGHSLEVLIPVGTKIKGYHLIDEKTGYGLPIRLMTMYNDTPTVMDCHHVANKRDGKWITKVSVVYGSPMSAEYIAKKIGEKNGFEICK</sequence>
<proteinExistence type="predicted"/>
<keyword evidence="1" id="KW-1133">Transmembrane helix</keyword>
<protein>
    <submittedName>
        <fullName evidence="2">Uncharacterized protein</fullName>
    </submittedName>
</protein>
<dbReference type="OrthoDB" id="89570at2"/>